<dbReference type="EMBL" id="JBJQND010000012">
    <property type="protein sequence ID" value="KAL3859862.1"/>
    <property type="molecule type" value="Genomic_DNA"/>
</dbReference>
<organism evidence="1 2">
    <name type="scientific">Sinanodonta woodiana</name>
    <name type="common">Chinese pond mussel</name>
    <name type="synonym">Anodonta woodiana</name>
    <dbReference type="NCBI Taxonomy" id="1069815"/>
    <lineage>
        <taxon>Eukaryota</taxon>
        <taxon>Metazoa</taxon>
        <taxon>Spiralia</taxon>
        <taxon>Lophotrochozoa</taxon>
        <taxon>Mollusca</taxon>
        <taxon>Bivalvia</taxon>
        <taxon>Autobranchia</taxon>
        <taxon>Heteroconchia</taxon>
        <taxon>Palaeoheterodonta</taxon>
        <taxon>Unionida</taxon>
        <taxon>Unionoidea</taxon>
        <taxon>Unionidae</taxon>
        <taxon>Unioninae</taxon>
        <taxon>Sinanodonta</taxon>
    </lineage>
</organism>
<keyword evidence="2" id="KW-1185">Reference proteome</keyword>
<name>A0ABD3VE51_SINWO</name>
<protein>
    <submittedName>
        <fullName evidence="1">Uncharacterized protein</fullName>
    </submittedName>
</protein>
<dbReference type="Proteomes" id="UP001634394">
    <property type="component" value="Unassembled WGS sequence"/>
</dbReference>
<reference evidence="1 2" key="1">
    <citation type="submission" date="2024-11" db="EMBL/GenBank/DDBJ databases">
        <title>Chromosome-level genome assembly of the freshwater bivalve Anodonta woodiana.</title>
        <authorList>
            <person name="Chen X."/>
        </authorList>
    </citation>
    <scope>NUCLEOTIDE SEQUENCE [LARGE SCALE GENOMIC DNA]</scope>
    <source>
        <strain evidence="1">MN2024</strain>
        <tissue evidence="1">Gills</tissue>
    </source>
</reference>
<dbReference type="AlphaFoldDB" id="A0ABD3VE51"/>
<comment type="caution">
    <text evidence="1">The sequence shown here is derived from an EMBL/GenBank/DDBJ whole genome shotgun (WGS) entry which is preliminary data.</text>
</comment>
<proteinExistence type="predicted"/>
<sequence length="96" mass="11363">MLLRVYYYPPTDVSESVLKAFKRRWGECIIRLQQTLWRVYYQASIDVVKSVKMSADVVESVLSYFNRRCGETILRLQQTLLRVYYKTSTDVVESVL</sequence>
<gene>
    <name evidence="1" type="ORF">ACJMK2_010051</name>
</gene>
<evidence type="ECO:0000313" key="2">
    <source>
        <dbReference type="Proteomes" id="UP001634394"/>
    </source>
</evidence>
<accession>A0ABD3VE51</accession>
<evidence type="ECO:0000313" key="1">
    <source>
        <dbReference type="EMBL" id="KAL3859862.1"/>
    </source>
</evidence>